<keyword evidence="2" id="KW-0325">Glycoprotein</keyword>
<dbReference type="GO" id="GO:0005886">
    <property type="term" value="C:plasma membrane"/>
    <property type="evidence" value="ECO:0007669"/>
    <property type="project" value="TreeGrafter"/>
</dbReference>
<feature type="compositionally biased region" description="Pro residues" evidence="3">
    <location>
        <begin position="214"/>
        <end position="232"/>
    </location>
</feature>
<dbReference type="Proteomes" id="UP001161247">
    <property type="component" value="Chromosome 3"/>
</dbReference>
<dbReference type="EMBL" id="OX459120">
    <property type="protein sequence ID" value="CAI9100813.1"/>
    <property type="molecule type" value="Genomic_DNA"/>
</dbReference>
<feature type="chain" id="PRO_5043953848" evidence="4">
    <location>
        <begin position="30"/>
        <end position="254"/>
    </location>
</feature>
<evidence type="ECO:0000259" key="5">
    <source>
        <dbReference type="PROSITE" id="PS51485"/>
    </source>
</evidence>
<evidence type="ECO:0000256" key="4">
    <source>
        <dbReference type="SAM" id="SignalP"/>
    </source>
</evidence>
<name>A0AAV1D1U8_OLDCO</name>
<evidence type="ECO:0000313" key="7">
    <source>
        <dbReference type="Proteomes" id="UP001161247"/>
    </source>
</evidence>
<evidence type="ECO:0000256" key="2">
    <source>
        <dbReference type="ARBA" id="ARBA00023180"/>
    </source>
</evidence>
<dbReference type="CDD" id="cd04216">
    <property type="entry name" value="Phytocyanin"/>
    <property type="match status" value="1"/>
</dbReference>
<dbReference type="InterPro" id="IPR039391">
    <property type="entry name" value="Phytocyanin-like"/>
</dbReference>
<proteinExistence type="predicted"/>
<dbReference type="PANTHER" id="PTHR33021:SF496">
    <property type="entry name" value="OS08G0482700 PROTEIN"/>
    <property type="match status" value="1"/>
</dbReference>
<dbReference type="AlphaFoldDB" id="A0AAV1D1U8"/>
<evidence type="ECO:0000256" key="3">
    <source>
        <dbReference type="SAM" id="MobiDB-lite"/>
    </source>
</evidence>
<keyword evidence="1" id="KW-1015">Disulfide bond</keyword>
<keyword evidence="4" id="KW-0732">Signal</keyword>
<evidence type="ECO:0000313" key="6">
    <source>
        <dbReference type="EMBL" id="CAI9100813.1"/>
    </source>
</evidence>
<dbReference type="Gene3D" id="2.60.40.420">
    <property type="entry name" value="Cupredoxins - blue copper proteins"/>
    <property type="match status" value="1"/>
</dbReference>
<dbReference type="FunFam" id="2.60.40.420:FF:000034">
    <property type="entry name" value="Cupredoxin superfamily protein"/>
    <property type="match status" value="1"/>
</dbReference>
<dbReference type="GO" id="GO:0009055">
    <property type="term" value="F:electron transfer activity"/>
    <property type="evidence" value="ECO:0007669"/>
    <property type="project" value="InterPro"/>
</dbReference>
<evidence type="ECO:0000256" key="1">
    <source>
        <dbReference type="ARBA" id="ARBA00023157"/>
    </source>
</evidence>
<dbReference type="SUPFAM" id="SSF49503">
    <property type="entry name" value="Cupredoxins"/>
    <property type="match status" value="1"/>
</dbReference>
<organism evidence="6 7">
    <name type="scientific">Oldenlandia corymbosa var. corymbosa</name>
    <dbReference type="NCBI Taxonomy" id="529605"/>
    <lineage>
        <taxon>Eukaryota</taxon>
        <taxon>Viridiplantae</taxon>
        <taxon>Streptophyta</taxon>
        <taxon>Embryophyta</taxon>
        <taxon>Tracheophyta</taxon>
        <taxon>Spermatophyta</taxon>
        <taxon>Magnoliopsida</taxon>
        <taxon>eudicotyledons</taxon>
        <taxon>Gunneridae</taxon>
        <taxon>Pentapetalae</taxon>
        <taxon>asterids</taxon>
        <taxon>lamiids</taxon>
        <taxon>Gentianales</taxon>
        <taxon>Rubiaceae</taxon>
        <taxon>Rubioideae</taxon>
        <taxon>Spermacoceae</taxon>
        <taxon>Hedyotis-Oldenlandia complex</taxon>
        <taxon>Oldenlandia</taxon>
    </lineage>
</organism>
<feature type="region of interest" description="Disordered" evidence="3">
    <location>
        <begin position="132"/>
        <end position="237"/>
    </location>
</feature>
<dbReference type="PANTHER" id="PTHR33021">
    <property type="entry name" value="BLUE COPPER PROTEIN"/>
    <property type="match status" value="1"/>
</dbReference>
<dbReference type="InterPro" id="IPR008972">
    <property type="entry name" value="Cupredoxin"/>
</dbReference>
<feature type="signal peptide" evidence="4">
    <location>
        <begin position="1"/>
        <end position="29"/>
    </location>
</feature>
<accession>A0AAV1D1U8</accession>
<sequence>MASSRIQNYATLALTLVVLASSNVGKTSAATYVVGWSNPAGGSASYAAFASQHSFRVGDILVFNFTTGADDLAIVTKQSYDSCSSSNPISLVTVGPVTVKLTSPGEAYFISTFSGHCSAGQKLAINVSSTAAAAPATPPPAPSPSAAAPSPKPAAPTPSASSPAATSPTPSMSAPSPAPVASVPSPAPGPAGEAPGPSLMAPSPNAPGTSPVTAPAPGPGGSPADMNPPPNAGAPVSTSTLSLVMLLFATAVFC</sequence>
<gene>
    <name evidence="6" type="ORF">OLC1_LOCUS10551</name>
</gene>
<keyword evidence="7" id="KW-1185">Reference proteome</keyword>
<dbReference type="PRINTS" id="PR01217">
    <property type="entry name" value="PRICHEXTENSN"/>
</dbReference>
<protein>
    <submittedName>
        <fullName evidence="6">OLC1v1037991C1</fullName>
    </submittedName>
</protein>
<dbReference type="InterPro" id="IPR003245">
    <property type="entry name" value="Phytocyanin_dom"/>
</dbReference>
<feature type="compositionally biased region" description="Low complexity" evidence="3">
    <location>
        <begin position="157"/>
        <end position="198"/>
    </location>
</feature>
<feature type="domain" description="Phytocyanin" evidence="5">
    <location>
        <begin position="30"/>
        <end position="129"/>
    </location>
</feature>
<reference evidence="6" key="1">
    <citation type="submission" date="2023-03" db="EMBL/GenBank/DDBJ databases">
        <authorList>
            <person name="Julca I."/>
        </authorList>
    </citation>
    <scope>NUCLEOTIDE SEQUENCE</scope>
</reference>
<dbReference type="Pfam" id="PF02298">
    <property type="entry name" value="Cu_bind_like"/>
    <property type="match status" value="1"/>
</dbReference>
<dbReference type="PROSITE" id="PS51485">
    <property type="entry name" value="PHYTOCYANIN"/>
    <property type="match status" value="1"/>
</dbReference>